<evidence type="ECO:0000313" key="2">
    <source>
        <dbReference type="Proteomes" id="UP000006729"/>
    </source>
</evidence>
<reference evidence="1 2" key="1">
    <citation type="journal article" date="2006" name="Science">
        <title>The genome of black cottonwood, Populus trichocarpa (Torr. &amp; Gray).</title>
        <authorList>
            <person name="Tuskan G.A."/>
            <person name="Difazio S."/>
            <person name="Jansson S."/>
            <person name="Bohlmann J."/>
            <person name="Grigoriev I."/>
            <person name="Hellsten U."/>
            <person name="Putnam N."/>
            <person name="Ralph S."/>
            <person name="Rombauts S."/>
            <person name="Salamov A."/>
            <person name="Schein J."/>
            <person name="Sterck L."/>
            <person name="Aerts A."/>
            <person name="Bhalerao R.R."/>
            <person name="Bhalerao R.P."/>
            <person name="Blaudez D."/>
            <person name="Boerjan W."/>
            <person name="Brun A."/>
            <person name="Brunner A."/>
            <person name="Busov V."/>
            <person name="Campbell M."/>
            <person name="Carlson J."/>
            <person name="Chalot M."/>
            <person name="Chapman J."/>
            <person name="Chen G.L."/>
            <person name="Cooper D."/>
            <person name="Coutinho P.M."/>
            <person name="Couturier J."/>
            <person name="Covert S."/>
            <person name="Cronk Q."/>
            <person name="Cunningham R."/>
            <person name="Davis J."/>
            <person name="Degroeve S."/>
            <person name="Dejardin A."/>
            <person name="Depamphilis C."/>
            <person name="Detter J."/>
            <person name="Dirks B."/>
            <person name="Dubchak I."/>
            <person name="Duplessis S."/>
            <person name="Ehlting J."/>
            <person name="Ellis B."/>
            <person name="Gendler K."/>
            <person name="Goodstein D."/>
            <person name="Gribskov M."/>
            <person name="Grimwood J."/>
            <person name="Groover A."/>
            <person name="Gunter L."/>
            <person name="Hamberger B."/>
            <person name="Heinze B."/>
            <person name="Helariutta Y."/>
            <person name="Henrissat B."/>
            <person name="Holligan D."/>
            <person name="Holt R."/>
            <person name="Huang W."/>
            <person name="Islam-Faridi N."/>
            <person name="Jones S."/>
            <person name="Jones-Rhoades M."/>
            <person name="Jorgensen R."/>
            <person name="Joshi C."/>
            <person name="Kangasjarvi J."/>
            <person name="Karlsson J."/>
            <person name="Kelleher C."/>
            <person name="Kirkpatrick R."/>
            <person name="Kirst M."/>
            <person name="Kohler A."/>
            <person name="Kalluri U."/>
            <person name="Larimer F."/>
            <person name="Leebens-Mack J."/>
            <person name="Leple J.C."/>
            <person name="Locascio P."/>
            <person name="Lou Y."/>
            <person name="Lucas S."/>
            <person name="Martin F."/>
            <person name="Montanini B."/>
            <person name="Napoli C."/>
            <person name="Nelson D.R."/>
            <person name="Nelson C."/>
            <person name="Nieminen K."/>
            <person name="Nilsson O."/>
            <person name="Pereda V."/>
            <person name="Peter G."/>
            <person name="Philippe R."/>
            <person name="Pilate G."/>
            <person name="Poliakov A."/>
            <person name="Razumovskaya J."/>
            <person name="Richardson P."/>
            <person name="Rinaldi C."/>
            <person name="Ritland K."/>
            <person name="Rouze P."/>
            <person name="Ryaboy D."/>
            <person name="Schmutz J."/>
            <person name="Schrader J."/>
            <person name="Segerman B."/>
            <person name="Shin H."/>
            <person name="Siddiqui A."/>
            <person name="Sterky F."/>
            <person name="Terry A."/>
            <person name="Tsai C.J."/>
            <person name="Uberbacher E."/>
            <person name="Unneberg P."/>
            <person name="Vahala J."/>
            <person name="Wall K."/>
            <person name="Wessler S."/>
            <person name="Yang G."/>
            <person name="Yin T."/>
            <person name="Douglas C."/>
            <person name="Marra M."/>
            <person name="Sandberg G."/>
            <person name="Van de Peer Y."/>
            <person name="Rokhsar D."/>
        </authorList>
    </citation>
    <scope>NUCLEOTIDE SEQUENCE [LARGE SCALE GENOMIC DNA]</scope>
    <source>
        <strain evidence="2">cv. Nisqually</strain>
    </source>
</reference>
<evidence type="ECO:0000313" key="1">
    <source>
        <dbReference type="EMBL" id="RQO85379.1"/>
    </source>
</evidence>
<dbReference type="Proteomes" id="UP000006729">
    <property type="component" value="Chromosome 1"/>
</dbReference>
<gene>
    <name evidence="1" type="ORF">POPTR_001G258150</name>
</gene>
<sequence>MHPLNLAQRGETNAEQSLVLTLFCKICPAFLWKLETLCCSEGVTLHCFQFFQLESSVVLDLWGQQIPFRDAYIMH</sequence>
<organism evidence="1 2">
    <name type="scientific">Populus trichocarpa</name>
    <name type="common">Western balsam poplar</name>
    <name type="synonym">Populus balsamifera subsp. trichocarpa</name>
    <dbReference type="NCBI Taxonomy" id="3694"/>
    <lineage>
        <taxon>Eukaryota</taxon>
        <taxon>Viridiplantae</taxon>
        <taxon>Streptophyta</taxon>
        <taxon>Embryophyta</taxon>
        <taxon>Tracheophyta</taxon>
        <taxon>Spermatophyta</taxon>
        <taxon>Magnoliopsida</taxon>
        <taxon>eudicotyledons</taxon>
        <taxon>Gunneridae</taxon>
        <taxon>Pentapetalae</taxon>
        <taxon>rosids</taxon>
        <taxon>fabids</taxon>
        <taxon>Malpighiales</taxon>
        <taxon>Salicaceae</taxon>
        <taxon>Saliceae</taxon>
        <taxon>Populus</taxon>
    </lineage>
</organism>
<keyword evidence="2" id="KW-1185">Reference proteome</keyword>
<protein>
    <submittedName>
        <fullName evidence="1">Uncharacterized protein</fullName>
    </submittedName>
</protein>
<dbReference type="EMBL" id="CM009290">
    <property type="protein sequence ID" value="RQO85379.1"/>
    <property type="molecule type" value="Genomic_DNA"/>
</dbReference>
<dbReference type="AlphaFoldDB" id="A0A3N7EE92"/>
<proteinExistence type="predicted"/>
<name>A0A3N7EE92_POPTR</name>
<accession>A0A3N7EE92</accession>
<dbReference type="Gramene" id="Potri.001G258150.1.v4.1">
    <property type="protein sequence ID" value="Potri.001G258150.1.v4.1"/>
    <property type="gene ID" value="Potri.001G258150.v4.1"/>
</dbReference>
<dbReference type="InParanoid" id="A0A3N7EE92"/>